<organism evidence="1 2">
    <name type="scientific">Marichromatium bheemlicum</name>
    <dbReference type="NCBI Taxonomy" id="365339"/>
    <lineage>
        <taxon>Bacteria</taxon>
        <taxon>Pseudomonadati</taxon>
        <taxon>Pseudomonadota</taxon>
        <taxon>Gammaproteobacteria</taxon>
        <taxon>Chromatiales</taxon>
        <taxon>Chromatiaceae</taxon>
        <taxon>Marichromatium</taxon>
    </lineage>
</organism>
<dbReference type="Proteomes" id="UP000740754">
    <property type="component" value="Unassembled WGS sequence"/>
</dbReference>
<accession>A0ABX1I4K5</accession>
<dbReference type="Pfam" id="PF09484">
    <property type="entry name" value="Cas_TM1802"/>
    <property type="match status" value="1"/>
</dbReference>
<keyword evidence="2" id="KW-1185">Reference proteome</keyword>
<comment type="caution">
    <text evidence="1">The sequence shown here is derived from an EMBL/GenBank/DDBJ whole genome shotgun (WGS) entry which is preliminary data.</text>
</comment>
<dbReference type="RefSeq" id="WP_168665721.1">
    <property type="nucleotide sequence ID" value="NZ_JAAXKX010000001.1"/>
</dbReference>
<sequence length="585" mass="65279">MFQRFYEFSRCLPERAAWERLNEGMPENYDRGQALCFDAAGGWVGCKPYNGNQGVVYRSGPPNGTDLTPCCKFSDADPTKTLARLKRAVVQLAEAEEVSVEGRDWLAATLATFERESETILAAVREARAAAGEDADHRGYLYWADAAMAPVYGWPAVREVLVRQALRAFAGGGVRESGCCAVCGGAGRTVYGNYSVLACYNLNNPGSIAGGFRADAAHRNFPVCGDCALRITDTINLVEGRLSASMAGQTYLILPYSNDPEVREELGWRLEQHPERYRLDRTADLVADELELVDDFAARGDQLAFALVFYKKQNAAWRVQAEVQQLLPSRLRALHRAVKEIAAAPDLIQVDKKEDKPLRITANTFRDFSDAGLKPSDETVRDWLSALFAARAIDRRHFLHALVARMVAIGRRDPKLLHYTTRQAWGLYRFARRTGLIVPPSVKEHPVMSEVIPDSAYGRYVREHQDFFHRPELVVAFLTGCYVAQVTSVQHQERGGAPFAKKFVGRVLTREQLRRLYREGHAKLAQYDKLGYVITGLDPDLANAWIYCGDTWSISDEEATFAFTLGYSLAYRIGQLDRAAAESAA</sequence>
<reference evidence="1 2" key="1">
    <citation type="submission" date="2020-04" db="EMBL/GenBank/DDBJ databases">
        <title>Draft Whole-Genome sequence of Marichromatium bheemlicum DSM 18632, type strain.</title>
        <authorList>
            <person name="Kyndt J.A."/>
            <person name="Meyer T.E."/>
        </authorList>
    </citation>
    <scope>NUCLEOTIDE SEQUENCE [LARGE SCALE GENOMIC DNA]</scope>
    <source>
        <strain evidence="1 2">DSM 18632</strain>
    </source>
</reference>
<evidence type="ECO:0000313" key="2">
    <source>
        <dbReference type="Proteomes" id="UP000740754"/>
    </source>
</evidence>
<dbReference type="InterPro" id="IPR013389">
    <property type="entry name" value="CRISPR-assoc_prot_Cas8b"/>
</dbReference>
<gene>
    <name evidence="1" type="ORF">HF203_01080</name>
</gene>
<evidence type="ECO:0000313" key="1">
    <source>
        <dbReference type="EMBL" id="NKN31819.1"/>
    </source>
</evidence>
<protein>
    <submittedName>
        <fullName evidence="1">CRISPR-associated protein</fullName>
    </submittedName>
</protein>
<name>A0ABX1I4K5_9GAMM</name>
<dbReference type="EMBL" id="JAAXKX010000001">
    <property type="protein sequence ID" value="NKN31819.1"/>
    <property type="molecule type" value="Genomic_DNA"/>
</dbReference>
<proteinExistence type="predicted"/>